<evidence type="ECO:0000256" key="4">
    <source>
        <dbReference type="ARBA" id="ARBA00022679"/>
    </source>
</evidence>
<dbReference type="eggNOG" id="KOG1099">
    <property type="taxonomic scope" value="Eukaryota"/>
</dbReference>
<dbReference type="GO" id="GO:0030488">
    <property type="term" value="P:tRNA methylation"/>
    <property type="evidence" value="ECO:0007669"/>
    <property type="project" value="TreeGrafter"/>
</dbReference>
<evidence type="ECO:0000256" key="2">
    <source>
        <dbReference type="ARBA" id="ARBA00022552"/>
    </source>
</evidence>
<dbReference type="STRING" id="667725.A0A0L0FKY9"/>
<dbReference type="SUPFAM" id="SSF53335">
    <property type="entry name" value="S-adenosyl-L-methionine-dependent methyltransferases"/>
    <property type="match status" value="1"/>
</dbReference>
<dbReference type="PANTHER" id="PTHR10920">
    <property type="entry name" value="RIBOSOMAL RNA METHYLTRANSFERASE"/>
    <property type="match status" value="1"/>
</dbReference>
<protein>
    <submittedName>
        <fullName evidence="7">Ribosomal RNA large subunit methyltransferase J</fullName>
    </submittedName>
</protein>
<gene>
    <name evidence="7" type="ORF">SARC_10086</name>
</gene>
<dbReference type="OrthoDB" id="289250at2759"/>
<dbReference type="GeneID" id="25910590"/>
<evidence type="ECO:0000259" key="6">
    <source>
        <dbReference type="Pfam" id="PF01728"/>
    </source>
</evidence>
<organism evidence="7 8">
    <name type="scientific">Sphaeroforma arctica JP610</name>
    <dbReference type="NCBI Taxonomy" id="667725"/>
    <lineage>
        <taxon>Eukaryota</taxon>
        <taxon>Ichthyosporea</taxon>
        <taxon>Ichthyophonida</taxon>
        <taxon>Sphaeroforma</taxon>
    </lineage>
</organism>
<dbReference type="GO" id="GO:0008175">
    <property type="term" value="F:tRNA methyltransferase activity"/>
    <property type="evidence" value="ECO:0007669"/>
    <property type="project" value="TreeGrafter"/>
</dbReference>
<dbReference type="GO" id="GO:0005737">
    <property type="term" value="C:cytoplasm"/>
    <property type="evidence" value="ECO:0007669"/>
    <property type="project" value="TreeGrafter"/>
</dbReference>
<dbReference type="PANTHER" id="PTHR10920:SF12">
    <property type="entry name" value="TRNA (CYTIDINE(32)_GUANOSINE(34)-2'-O)-METHYLTRANSFERASE-RELATED"/>
    <property type="match status" value="1"/>
</dbReference>
<dbReference type="CDD" id="cd02440">
    <property type="entry name" value="AdoMet_MTases"/>
    <property type="match status" value="1"/>
</dbReference>
<keyword evidence="1" id="KW-0963">Cytoplasm</keyword>
<keyword evidence="8" id="KW-1185">Reference proteome</keyword>
<evidence type="ECO:0000313" key="8">
    <source>
        <dbReference type="Proteomes" id="UP000054560"/>
    </source>
</evidence>
<dbReference type="FunFam" id="3.40.50.150:FF:000220">
    <property type="entry name" value="CAMK protein kinase"/>
    <property type="match status" value="1"/>
</dbReference>
<dbReference type="InterPro" id="IPR050082">
    <property type="entry name" value="RNA_methyltr_RlmE"/>
</dbReference>
<evidence type="ECO:0000256" key="3">
    <source>
        <dbReference type="ARBA" id="ARBA00022603"/>
    </source>
</evidence>
<proteinExistence type="predicted"/>
<keyword evidence="4 7" id="KW-0808">Transferase</keyword>
<dbReference type="AlphaFoldDB" id="A0A0L0FKY9"/>
<dbReference type="EMBL" id="KQ242728">
    <property type="protein sequence ID" value="KNC77452.1"/>
    <property type="molecule type" value="Genomic_DNA"/>
</dbReference>
<name>A0A0L0FKY9_9EUKA</name>
<evidence type="ECO:0000256" key="1">
    <source>
        <dbReference type="ARBA" id="ARBA00022490"/>
    </source>
</evidence>
<sequence length="218" mass="23181">MLSAFPYLLTGVGRAVDLCCAPGSWTQTLARKILNGEVSDKRVISVDLQAMAPVEGVTILQGDITEQTTAESIIKAFDGKLADLVVCDGAPDVTGLHDIDEYNQAQLLLAAMNIATCVLRPGGTFLAKMFKGNETVHLVSQMKVLFTHVTISKPRSSRAASAEAFVVCVGYRPPVGYTPTLSNAFLDSDSYTADNLSAANACYEPFLTCGDINKAVPS</sequence>
<evidence type="ECO:0000313" key="7">
    <source>
        <dbReference type="EMBL" id="KNC77452.1"/>
    </source>
</evidence>
<feature type="domain" description="Ribosomal RNA methyltransferase FtsJ" evidence="6">
    <location>
        <begin position="10"/>
        <end position="171"/>
    </location>
</feature>
<dbReference type="RefSeq" id="XP_014151354.1">
    <property type="nucleotide sequence ID" value="XM_014295879.1"/>
</dbReference>
<dbReference type="GO" id="GO:0006364">
    <property type="term" value="P:rRNA processing"/>
    <property type="evidence" value="ECO:0007669"/>
    <property type="project" value="UniProtKB-KW"/>
</dbReference>
<dbReference type="InterPro" id="IPR002877">
    <property type="entry name" value="RNA_MeTrfase_FtsJ_dom"/>
</dbReference>
<reference evidence="7 8" key="1">
    <citation type="submission" date="2011-02" db="EMBL/GenBank/DDBJ databases">
        <title>The Genome Sequence of Sphaeroforma arctica JP610.</title>
        <authorList>
            <consortium name="The Broad Institute Genome Sequencing Platform"/>
            <person name="Russ C."/>
            <person name="Cuomo C."/>
            <person name="Young S.K."/>
            <person name="Zeng Q."/>
            <person name="Gargeya S."/>
            <person name="Alvarado L."/>
            <person name="Berlin A."/>
            <person name="Chapman S.B."/>
            <person name="Chen Z."/>
            <person name="Freedman E."/>
            <person name="Gellesch M."/>
            <person name="Goldberg J."/>
            <person name="Griggs A."/>
            <person name="Gujja S."/>
            <person name="Heilman E."/>
            <person name="Heiman D."/>
            <person name="Howarth C."/>
            <person name="Mehta T."/>
            <person name="Neiman D."/>
            <person name="Pearson M."/>
            <person name="Roberts A."/>
            <person name="Saif S."/>
            <person name="Shea T."/>
            <person name="Shenoy N."/>
            <person name="Sisk P."/>
            <person name="Stolte C."/>
            <person name="Sykes S."/>
            <person name="White J."/>
            <person name="Yandava C."/>
            <person name="Burger G."/>
            <person name="Gray M.W."/>
            <person name="Holland P.W.H."/>
            <person name="King N."/>
            <person name="Lang F.B.F."/>
            <person name="Roger A.J."/>
            <person name="Ruiz-Trillo I."/>
            <person name="Haas B."/>
            <person name="Nusbaum C."/>
            <person name="Birren B."/>
        </authorList>
    </citation>
    <scope>NUCLEOTIDE SEQUENCE [LARGE SCALE GENOMIC DNA]</scope>
    <source>
        <strain evidence="7 8">JP610</strain>
    </source>
</reference>
<keyword evidence="5" id="KW-0949">S-adenosyl-L-methionine</keyword>
<evidence type="ECO:0000256" key="5">
    <source>
        <dbReference type="ARBA" id="ARBA00022691"/>
    </source>
</evidence>
<accession>A0A0L0FKY9</accession>
<dbReference type="InterPro" id="IPR029063">
    <property type="entry name" value="SAM-dependent_MTases_sf"/>
</dbReference>
<dbReference type="GO" id="GO:0002181">
    <property type="term" value="P:cytoplasmic translation"/>
    <property type="evidence" value="ECO:0007669"/>
    <property type="project" value="TreeGrafter"/>
</dbReference>
<dbReference type="Pfam" id="PF01728">
    <property type="entry name" value="FtsJ"/>
    <property type="match status" value="1"/>
</dbReference>
<keyword evidence="2" id="KW-0698">rRNA processing</keyword>
<dbReference type="Proteomes" id="UP000054560">
    <property type="component" value="Unassembled WGS sequence"/>
</dbReference>
<keyword evidence="3 7" id="KW-0489">Methyltransferase</keyword>
<dbReference type="Gene3D" id="3.40.50.150">
    <property type="entry name" value="Vaccinia Virus protein VP39"/>
    <property type="match status" value="1"/>
</dbReference>